<reference evidence="1 2" key="1">
    <citation type="submission" date="2018-07" db="EMBL/GenBank/DDBJ databases">
        <title>Genomic Encyclopedia of Type Strains, Phase IV (KMG-IV): sequencing the most valuable type-strain genomes for metagenomic binning, comparative biology and taxonomic classification.</title>
        <authorList>
            <person name="Goeker M."/>
        </authorList>
    </citation>
    <scope>NUCLEOTIDE SEQUENCE [LARGE SCALE GENOMIC DNA]</scope>
    <source>
        <strain evidence="1 2">DSM 44290</strain>
    </source>
</reference>
<keyword evidence="2" id="KW-1185">Reference proteome</keyword>
<accession>A0A370I8C7</accession>
<dbReference type="PANTHER" id="PTHR38479:SF2">
    <property type="entry name" value="WINGED HELIX DNA-BINDING DOMAIN-CONTAINING PROTEIN"/>
    <property type="match status" value="1"/>
</dbReference>
<comment type="caution">
    <text evidence="1">The sequence shown here is derived from an EMBL/GenBank/DDBJ whole genome shotgun (WGS) entry which is preliminary data.</text>
</comment>
<evidence type="ECO:0000313" key="1">
    <source>
        <dbReference type="EMBL" id="RDI66962.1"/>
    </source>
</evidence>
<sequence length="367" mass="39471">MRVTWDRVLAWRLARQFVEPRGDGDAVAVAERLCGVQAQVSLAAETAVALRHSSAAPGAVAEALGAGRLMKTWAMRGTLHALTPDFAAATLSLLASARTWEKPAWEKNFGASPAEVAALADAVGQVLEAAVLTRAELVEALSAEPRFHRMGEELRSGWGALLKPLAWQGVLCHGPARGSNITFTTPAHHIPDWPGLPTPETAGPQVVSAYLRAYGPATPEAFNAWLLRGSHRKTTVRQWFSALDLTEIDVEGRKAWLHTDDTESLAAATPTDSIRLLGPFDQYILAPGTNDTALLPAEHRAKVSRTAGWISPLVLTAGRVGGTWDLNDETLMVTMFDGKPVSESALRAEADHVARATDRPVRDVKIV</sequence>
<dbReference type="RefSeq" id="WP_068005048.1">
    <property type="nucleotide sequence ID" value="NZ_QQBC01000003.1"/>
</dbReference>
<proteinExistence type="predicted"/>
<keyword evidence="1" id="KW-0238">DNA-binding</keyword>
<dbReference type="EMBL" id="QQBC01000003">
    <property type="protein sequence ID" value="RDI66962.1"/>
    <property type="molecule type" value="Genomic_DNA"/>
</dbReference>
<dbReference type="GO" id="GO:0003677">
    <property type="term" value="F:DNA binding"/>
    <property type="evidence" value="ECO:0007669"/>
    <property type="project" value="UniProtKB-KW"/>
</dbReference>
<dbReference type="AlphaFoldDB" id="A0A370I8C7"/>
<organism evidence="1 2">
    <name type="scientific">Nocardia pseudobrasiliensis</name>
    <dbReference type="NCBI Taxonomy" id="45979"/>
    <lineage>
        <taxon>Bacteria</taxon>
        <taxon>Bacillati</taxon>
        <taxon>Actinomycetota</taxon>
        <taxon>Actinomycetes</taxon>
        <taxon>Mycobacteriales</taxon>
        <taxon>Nocardiaceae</taxon>
        <taxon>Nocardia</taxon>
    </lineage>
</organism>
<dbReference type="PANTHER" id="PTHR38479">
    <property type="entry name" value="LMO0824 PROTEIN"/>
    <property type="match status" value="1"/>
</dbReference>
<dbReference type="Proteomes" id="UP000254869">
    <property type="component" value="Unassembled WGS sequence"/>
</dbReference>
<gene>
    <name evidence="1" type="ORF">DFR76_10333</name>
</gene>
<protein>
    <submittedName>
        <fullName evidence="1">Winged helix DNA-binding protein</fullName>
    </submittedName>
</protein>
<name>A0A370I8C7_9NOCA</name>
<dbReference type="STRING" id="1210086.GCA_001613105_06018"/>
<dbReference type="Pfam" id="PF06224">
    <property type="entry name" value="AlkZ-like"/>
    <property type="match status" value="1"/>
</dbReference>
<dbReference type="InterPro" id="IPR009351">
    <property type="entry name" value="AlkZ-like"/>
</dbReference>
<evidence type="ECO:0000313" key="2">
    <source>
        <dbReference type="Proteomes" id="UP000254869"/>
    </source>
</evidence>